<keyword evidence="2" id="KW-1185">Reference proteome</keyword>
<organism evidence="1 2">
    <name type="scientific">Salicibibacter cibi</name>
    <dbReference type="NCBI Taxonomy" id="2743001"/>
    <lineage>
        <taxon>Bacteria</taxon>
        <taxon>Bacillati</taxon>
        <taxon>Bacillota</taxon>
        <taxon>Bacilli</taxon>
        <taxon>Bacillales</taxon>
        <taxon>Bacillaceae</taxon>
        <taxon>Salicibibacter</taxon>
    </lineage>
</organism>
<protein>
    <submittedName>
        <fullName evidence="1">Uncharacterized protein</fullName>
    </submittedName>
</protein>
<gene>
    <name evidence="1" type="ORF">HUG20_09250</name>
</gene>
<name>A0A7T6ZAT7_9BACI</name>
<dbReference type="Proteomes" id="UP000595349">
    <property type="component" value="Chromosome"/>
</dbReference>
<evidence type="ECO:0000313" key="2">
    <source>
        <dbReference type="Proteomes" id="UP000595349"/>
    </source>
</evidence>
<sequence length="77" mass="9612">MKKINLRDLYPYYRRGVWVEIEEEVLEELCELERKKHAYHRRMYRYQAHYSLNREDGIEHQVLFPSPSKEEQIVCRI</sequence>
<dbReference type="RefSeq" id="WP_200090229.1">
    <property type="nucleotide sequence ID" value="NZ_CP054706.1"/>
</dbReference>
<dbReference type="AlphaFoldDB" id="A0A7T6ZAT7"/>
<dbReference type="KEGG" id="scib:HUG20_09250"/>
<evidence type="ECO:0000313" key="1">
    <source>
        <dbReference type="EMBL" id="QQK80055.1"/>
    </source>
</evidence>
<accession>A0A7T6ZAT7</accession>
<proteinExistence type="predicted"/>
<dbReference type="EMBL" id="CP054706">
    <property type="protein sequence ID" value="QQK80055.1"/>
    <property type="molecule type" value="Genomic_DNA"/>
</dbReference>
<reference evidence="1 2" key="1">
    <citation type="submission" date="2020-06" db="EMBL/GenBank/DDBJ databases">
        <title>Genomic analysis of Salicibibacter sp. NKC21-4.</title>
        <authorList>
            <person name="Oh Y.J."/>
        </authorList>
    </citation>
    <scope>NUCLEOTIDE SEQUENCE [LARGE SCALE GENOMIC DNA]</scope>
    <source>
        <strain evidence="1 2">NKC21-4</strain>
    </source>
</reference>